<feature type="transmembrane region" description="Helical" evidence="1">
    <location>
        <begin position="186"/>
        <end position="205"/>
    </location>
</feature>
<keyword evidence="1" id="KW-1133">Transmembrane helix</keyword>
<dbReference type="Pfam" id="PF19845">
    <property type="entry name" value="DUF6320"/>
    <property type="match status" value="1"/>
</dbReference>
<gene>
    <name evidence="2" type="ORF">SAMN04488506_0020</name>
</gene>
<sequence>MKRCTHCQVSVKGDWDRCPLCHQELEADSKVDSMSPYPDIPLRFDKKKVIQRLMLLSLLIILVVFTLGLFFPSPLGPLRISLFGIMSLWLVALIIIRKRRNIAKGIVYLIVSTSLLCVYLDYMAGWSAWSTTYAIPIICISAIIAMFIAVRIVHLKVGDYILYLLTATLLGFLPATFLFFNWTTWAFPAQLSLLMSMLMFAWIIWRHGKDILTELQKRAQI</sequence>
<dbReference type="EMBL" id="FOXW01000001">
    <property type="protein sequence ID" value="SFP95244.1"/>
    <property type="molecule type" value="Genomic_DNA"/>
</dbReference>
<feature type="transmembrane region" description="Helical" evidence="1">
    <location>
        <begin position="160"/>
        <end position="180"/>
    </location>
</feature>
<dbReference type="RefSeq" id="WP_092478962.1">
    <property type="nucleotide sequence ID" value="NZ_CP126128.1"/>
</dbReference>
<evidence type="ECO:0000313" key="3">
    <source>
        <dbReference type="Proteomes" id="UP000199136"/>
    </source>
</evidence>
<organism evidence="2 3">
    <name type="scientific">Desemzia incerta</name>
    <dbReference type="NCBI Taxonomy" id="82801"/>
    <lineage>
        <taxon>Bacteria</taxon>
        <taxon>Bacillati</taxon>
        <taxon>Bacillota</taxon>
        <taxon>Bacilli</taxon>
        <taxon>Lactobacillales</taxon>
        <taxon>Carnobacteriaceae</taxon>
        <taxon>Desemzia</taxon>
    </lineage>
</organism>
<name>A0A1I5UIY1_9LACT</name>
<keyword evidence="3" id="KW-1185">Reference proteome</keyword>
<accession>A0A1I5UIY1</accession>
<evidence type="ECO:0000313" key="2">
    <source>
        <dbReference type="EMBL" id="SFP95244.1"/>
    </source>
</evidence>
<dbReference type="InterPro" id="IPR046283">
    <property type="entry name" value="DUF6320"/>
</dbReference>
<evidence type="ECO:0000256" key="1">
    <source>
        <dbReference type="SAM" id="Phobius"/>
    </source>
</evidence>
<dbReference type="OrthoDB" id="2164897at2"/>
<dbReference type="STRING" id="82801.SAMN04488506_0020"/>
<keyword evidence="1" id="KW-0812">Transmembrane</keyword>
<feature type="transmembrane region" description="Helical" evidence="1">
    <location>
        <begin position="108"/>
        <end position="127"/>
    </location>
</feature>
<feature type="transmembrane region" description="Helical" evidence="1">
    <location>
        <begin position="78"/>
        <end position="96"/>
    </location>
</feature>
<reference evidence="2 3" key="1">
    <citation type="submission" date="2016-10" db="EMBL/GenBank/DDBJ databases">
        <authorList>
            <person name="de Groot N.N."/>
        </authorList>
    </citation>
    <scope>NUCLEOTIDE SEQUENCE [LARGE SCALE GENOMIC DNA]</scope>
    <source>
        <strain evidence="2 3">DSM 20581</strain>
    </source>
</reference>
<dbReference type="Proteomes" id="UP000199136">
    <property type="component" value="Unassembled WGS sequence"/>
</dbReference>
<feature type="transmembrane region" description="Helical" evidence="1">
    <location>
        <begin position="133"/>
        <end position="153"/>
    </location>
</feature>
<protein>
    <submittedName>
        <fullName evidence="2">Uncharacterized protein</fullName>
    </submittedName>
</protein>
<feature type="transmembrane region" description="Helical" evidence="1">
    <location>
        <begin position="53"/>
        <end position="72"/>
    </location>
</feature>
<dbReference type="AlphaFoldDB" id="A0A1I5UIY1"/>
<proteinExistence type="predicted"/>
<keyword evidence="1" id="KW-0472">Membrane</keyword>